<gene>
    <name evidence="1" type="ORF">A3G51_03270</name>
</gene>
<sequence>MPIIKFDAEINSAFLYKNLLSLAPSLLCHFDEARKQMRLVDFIDFQNNRSSAEHILICEEASVGYLLFWF</sequence>
<reference evidence="1 2" key="1">
    <citation type="journal article" date="2016" name="Nat. Commun.">
        <title>Thousands of microbial genomes shed light on interconnected biogeochemical processes in an aquifer system.</title>
        <authorList>
            <person name="Anantharaman K."/>
            <person name="Brown C.T."/>
            <person name="Hug L.A."/>
            <person name="Sharon I."/>
            <person name="Castelle C.J."/>
            <person name="Probst A.J."/>
            <person name="Thomas B.C."/>
            <person name="Singh A."/>
            <person name="Wilkins M.J."/>
            <person name="Karaoz U."/>
            <person name="Brodie E.L."/>
            <person name="Williams K.H."/>
            <person name="Hubbard S.S."/>
            <person name="Banfield J.F."/>
        </authorList>
    </citation>
    <scope>NUCLEOTIDE SEQUENCE [LARGE SCALE GENOMIC DNA]</scope>
</reference>
<name>A0A1F8H9X9_9BACT</name>
<comment type="caution">
    <text evidence="1">The sequence shown here is derived from an EMBL/GenBank/DDBJ whole genome shotgun (WGS) entry which is preliminary data.</text>
</comment>
<organism evidence="1 2">
    <name type="scientific">Candidatus Yanofskybacteria bacterium RIFCSPLOWO2_12_FULL_43_11b</name>
    <dbReference type="NCBI Taxonomy" id="1802710"/>
    <lineage>
        <taxon>Bacteria</taxon>
        <taxon>Candidatus Yanofskyibacteriota</taxon>
    </lineage>
</organism>
<proteinExistence type="predicted"/>
<protein>
    <submittedName>
        <fullName evidence="1">Uncharacterized protein</fullName>
    </submittedName>
</protein>
<evidence type="ECO:0000313" key="2">
    <source>
        <dbReference type="Proteomes" id="UP000177745"/>
    </source>
</evidence>
<dbReference type="Proteomes" id="UP000177745">
    <property type="component" value="Unassembled WGS sequence"/>
</dbReference>
<evidence type="ECO:0000313" key="1">
    <source>
        <dbReference type="EMBL" id="OGN34383.1"/>
    </source>
</evidence>
<dbReference type="EMBL" id="MGKY01000001">
    <property type="protein sequence ID" value="OGN34383.1"/>
    <property type="molecule type" value="Genomic_DNA"/>
</dbReference>
<dbReference type="AlphaFoldDB" id="A0A1F8H9X9"/>
<accession>A0A1F8H9X9</accession>